<evidence type="ECO:0000313" key="3">
    <source>
        <dbReference type="Proteomes" id="UP000295668"/>
    </source>
</evidence>
<dbReference type="Proteomes" id="UP000295668">
    <property type="component" value="Unassembled WGS sequence"/>
</dbReference>
<accession>A0A4R5MJG2</accession>
<dbReference type="Pfam" id="PF13439">
    <property type="entry name" value="Glyco_transf_4"/>
    <property type="match status" value="1"/>
</dbReference>
<dbReference type="SUPFAM" id="SSF53756">
    <property type="entry name" value="UDP-Glycosyltransferase/glycogen phosphorylase"/>
    <property type="match status" value="1"/>
</dbReference>
<dbReference type="OrthoDB" id="846071at2"/>
<organism evidence="2 3">
    <name type="scientific">Pedobacter changchengzhani</name>
    <dbReference type="NCBI Taxonomy" id="2529274"/>
    <lineage>
        <taxon>Bacteria</taxon>
        <taxon>Pseudomonadati</taxon>
        <taxon>Bacteroidota</taxon>
        <taxon>Sphingobacteriia</taxon>
        <taxon>Sphingobacteriales</taxon>
        <taxon>Sphingobacteriaceae</taxon>
        <taxon>Pedobacter</taxon>
    </lineage>
</organism>
<reference evidence="2 3" key="1">
    <citation type="submission" date="2019-02" db="EMBL/GenBank/DDBJ databases">
        <title>Pedobacter sp. nov., a novel speices isolated from soil of pinguins habitat in Antarcitica.</title>
        <authorList>
            <person name="He R.-H."/>
        </authorList>
    </citation>
    <scope>NUCLEOTIDE SEQUENCE [LARGE SCALE GENOMIC DNA]</scope>
    <source>
        <strain evidence="2 3">E01020</strain>
    </source>
</reference>
<sequence length="409" mass="46748">MSLPYFEELGWQAEVITVDQKFTDVVKDELLLNTVPTSIPIHRVKALSKKYTAKVGLGSLALRSLWFIRKKGNELLKTKKFDLIYFSTTEFPVCILGTYWKKKFGIPYVIDMQDPWHTDYYKDKPKAERPKKYWFSYRLNKYLEPLAMKAVDGLIAVSANYIETLEQRYPRLKNKLSAVITFGAFEVDFEIATEYNEQLNLVYKAEKKQVNLVYVGRGGHDLKPALQTLFSAFKKGLKEDPQRFEKISMHFIGTSYAPKGKGEFTVKPVASDFGLTNYVSEYTDRIGFYESIKNLQNADGLMIVGSNQADYTASKLYPYILAKKPLLAVLHSGSSATKILKDCNAGYYIGIGSEEEFAFKTLSNYLEGIKNNLIPATDWEAFKPYTAKAMSEKQVKLFNEVMGFHFLNL</sequence>
<proteinExistence type="predicted"/>
<dbReference type="AlphaFoldDB" id="A0A4R5MJG2"/>
<keyword evidence="3" id="KW-1185">Reference proteome</keyword>
<evidence type="ECO:0000313" key="2">
    <source>
        <dbReference type="EMBL" id="TDG35325.1"/>
    </source>
</evidence>
<dbReference type="GO" id="GO:0016757">
    <property type="term" value="F:glycosyltransferase activity"/>
    <property type="evidence" value="ECO:0007669"/>
    <property type="project" value="UniProtKB-ARBA"/>
</dbReference>
<feature type="domain" description="Glycosyltransferase subfamily 4-like N-terminal" evidence="1">
    <location>
        <begin position="60"/>
        <end position="170"/>
    </location>
</feature>
<dbReference type="Gene3D" id="3.40.50.2000">
    <property type="entry name" value="Glycogen Phosphorylase B"/>
    <property type="match status" value="1"/>
</dbReference>
<dbReference type="EMBL" id="SJCY01000011">
    <property type="protein sequence ID" value="TDG35325.1"/>
    <property type="molecule type" value="Genomic_DNA"/>
</dbReference>
<dbReference type="InterPro" id="IPR028098">
    <property type="entry name" value="Glyco_trans_4-like_N"/>
</dbReference>
<gene>
    <name evidence="2" type="ORF">EZJ43_14425</name>
</gene>
<protein>
    <recommendedName>
        <fullName evidence="1">Glycosyltransferase subfamily 4-like N-terminal domain-containing protein</fullName>
    </recommendedName>
</protein>
<evidence type="ECO:0000259" key="1">
    <source>
        <dbReference type="Pfam" id="PF13439"/>
    </source>
</evidence>
<comment type="caution">
    <text evidence="2">The sequence shown here is derived from an EMBL/GenBank/DDBJ whole genome shotgun (WGS) entry which is preliminary data.</text>
</comment>
<name>A0A4R5MJG2_9SPHI</name>